<keyword evidence="1" id="KW-0732">Signal</keyword>
<feature type="signal peptide" evidence="1">
    <location>
        <begin position="1"/>
        <end position="19"/>
    </location>
</feature>
<evidence type="ECO:0000313" key="2">
    <source>
        <dbReference type="EMBL" id="MFH4973392.1"/>
    </source>
</evidence>
<feature type="chain" id="PRO_5044817325" description="Protein quiver" evidence="1">
    <location>
        <begin position="20"/>
        <end position="177"/>
    </location>
</feature>
<sequence length="177" mass="20216">MVRFLGSVVYFVMIPMVSSTVCYKCASEAIVMHWGRYLPIQSGDDVAAEPICLTGNSSMLTVPCDGACLLLNVTYKSQSGIRTIGILRDCRNEYFTSDDGKMIKEWSCVEKQIEIRRRILNAQYCFCDSDYCNGPQRPVIISFFSRRRPSHRRNTALKKFSGTFWSFLSPVLLLYFV</sequence>
<evidence type="ECO:0008006" key="4">
    <source>
        <dbReference type="Google" id="ProtNLM"/>
    </source>
</evidence>
<comment type="caution">
    <text evidence="2">The sequence shown here is derived from an EMBL/GenBank/DDBJ whole genome shotgun (WGS) entry which is preliminary data.</text>
</comment>
<evidence type="ECO:0000313" key="3">
    <source>
        <dbReference type="Proteomes" id="UP001608902"/>
    </source>
</evidence>
<organism evidence="2 3">
    <name type="scientific">Gnathostoma spinigerum</name>
    <dbReference type="NCBI Taxonomy" id="75299"/>
    <lineage>
        <taxon>Eukaryota</taxon>
        <taxon>Metazoa</taxon>
        <taxon>Ecdysozoa</taxon>
        <taxon>Nematoda</taxon>
        <taxon>Chromadorea</taxon>
        <taxon>Rhabditida</taxon>
        <taxon>Spirurina</taxon>
        <taxon>Gnathostomatomorpha</taxon>
        <taxon>Gnathostomatoidea</taxon>
        <taxon>Gnathostomatidae</taxon>
        <taxon>Gnathostoma</taxon>
    </lineage>
</organism>
<evidence type="ECO:0000256" key="1">
    <source>
        <dbReference type="SAM" id="SignalP"/>
    </source>
</evidence>
<dbReference type="Proteomes" id="UP001608902">
    <property type="component" value="Unassembled WGS sequence"/>
</dbReference>
<protein>
    <recommendedName>
        <fullName evidence="4">Protein quiver</fullName>
    </recommendedName>
</protein>
<dbReference type="EMBL" id="JBGFUD010000021">
    <property type="protein sequence ID" value="MFH4973392.1"/>
    <property type="molecule type" value="Genomic_DNA"/>
</dbReference>
<name>A0ABD6E3H1_9BILA</name>
<proteinExistence type="predicted"/>
<dbReference type="AlphaFoldDB" id="A0ABD6E3H1"/>
<gene>
    <name evidence="2" type="ORF">AB6A40_000101</name>
</gene>
<accession>A0ABD6E3H1</accession>
<reference evidence="2 3" key="1">
    <citation type="submission" date="2024-08" db="EMBL/GenBank/DDBJ databases">
        <title>Gnathostoma spinigerum genome.</title>
        <authorList>
            <person name="Gonzalez-Bertolin B."/>
            <person name="Monzon S."/>
            <person name="Zaballos A."/>
            <person name="Jimenez P."/>
            <person name="Dekumyoy P."/>
            <person name="Varona S."/>
            <person name="Cuesta I."/>
            <person name="Sumanam S."/>
            <person name="Adisakwattana P."/>
            <person name="Gasser R.B."/>
            <person name="Hernandez-Gonzalez A."/>
            <person name="Young N.D."/>
            <person name="Perteguer M.J."/>
        </authorList>
    </citation>
    <scope>NUCLEOTIDE SEQUENCE [LARGE SCALE GENOMIC DNA]</scope>
    <source>
        <strain evidence="2">AL3</strain>
        <tissue evidence="2">Liver</tissue>
    </source>
</reference>
<keyword evidence="3" id="KW-1185">Reference proteome</keyword>